<keyword evidence="3" id="KW-1185">Reference proteome</keyword>
<dbReference type="PANTHER" id="PTHR34310">
    <property type="entry name" value="DUF427 DOMAIN PROTEIN (AFU_ORTHOLOGUE AFUA_3G02220)"/>
    <property type="match status" value="1"/>
</dbReference>
<dbReference type="PANTHER" id="PTHR34310:SF9">
    <property type="entry name" value="BLR5716 PROTEIN"/>
    <property type="match status" value="1"/>
</dbReference>
<dbReference type="InterPro" id="IPR007361">
    <property type="entry name" value="DUF427"/>
</dbReference>
<dbReference type="InterPro" id="IPR038694">
    <property type="entry name" value="DUF427_sf"/>
</dbReference>
<dbReference type="Pfam" id="PF04248">
    <property type="entry name" value="NTP_transf_9"/>
    <property type="match status" value="1"/>
</dbReference>
<dbReference type="Gene3D" id="2.170.150.40">
    <property type="entry name" value="Domain of unknown function (DUF427)"/>
    <property type="match status" value="1"/>
</dbReference>
<proteinExistence type="predicted"/>
<gene>
    <name evidence="2" type="ORF">CKO45_09710</name>
</gene>
<evidence type="ECO:0000313" key="3">
    <source>
        <dbReference type="Proteomes" id="UP000697995"/>
    </source>
</evidence>
<evidence type="ECO:0000259" key="1">
    <source>
        <dbReference type="Pfam" id="PF04248"/>
    </source>
</evidence>
<evidence type="ECO:0000313" key="2">
    <source>
        <dbReference type="EMBL" id="MBK1658506.1"/>
    </source>
</evidence>
<dbReference type="EMBL" id="NRSG01000054">
    <property type="protein sequence ID" value="MBK1658506.1"/>
    <property type="molecule type" value="Genomic_DNA"/>
</dbReference>
<reference evidence="2 3" key="1">
    <citation type="journal article" date="2020" name="Microorganisms">
        <title>Osmotic Adaptation and Compatible Solute Biosynthesis of Phototrophic Bacteria as Revealed from Genome Analyses.</title>
        <authorList>
            <person name="Imhoff J.F."/>
            <person name="Rahn T."/>
            <person name="Kunzel S."/>
            <person name="Keller A."/>
            <person name="Neulinger S.C."/>
        </authorList>
    </citation>
    <scope>NUCLEOTIDE SEQUENCE [LARGE SCALE GENOMIC DNA]</scope>
    <source>
        <strain evidence="2 3">DSM 15382</strain>
    </source>
</reference>
<dbReference type="Proteomes" id="UP000697995">
    <property type="component" value="Unassembled WGS sequence"/>
</dbReference>
<comment type="caution">
    <text evidence="2">The sequence shown here is derived from an EMBL/GenBank/DDBJ whole genome shotgun (WGS) entry which is preliminary data.</text>
</comment>
<accession>A0ABS1CW90</accession>
<feature type="domain" description="DUF427" evidence="1">
    <location>
        <begin position="19"/>
        <end position="110"/>
    </location>
</feature>
<organism evidence="2 3">
    <name type="scientific">Paracraurococcus ruber</name>
    <dbReference type="NCBI Taxonomy" id="77675"/>
    <lineage>
        <taxon>Bacteria</taxon>
        <taxon>Pseudomonadati</taxon>
        <taxon>Pseudomonadota</taxon>
        <taxon>Alphaproteobacteria</taxon>
        <taxon>Acetobacterales</taxon>
        <taxon>Roseomonadaceae</taxon>
        <taxon>Paracraurococcus</taxon>
    </lineage>
</organism>
<protein>
    <recommendedName>
        <fullName evidence="1">DUF427 domain-containing protein</fullName>
    </recommendedName>
</protein>
<dbReference type="RefSeq" id="WP_133220865.1">
    <property type="nucleotide sequence ID" value="NZ_NRSG01000054.1"/>
</dbReference>
<name>A0ABS1CW90_9PROT</name>
<sequence>MKLPGPDHPIAIAPHAGRVRVTFNGAVVAETDRALQLQEASYPPVLYIPREDADMALLQRTAHATHCPYKGDAAYYTIVAGDRRSENAIWSYEAPFPAMAAIAGHLAFYPARVDRIEES</sequence>